<reference evidence="11 12" key="1">
    <citation type="submission" date="2024-11" db="EMBL/GenBank/DDBJ databases">
        <title>A near-complete genome assembly of Cinchona calisaya.</title>
        <authorList>
            <person name="Lian D.C."/>
            <person name="Zhao X.W."/>
            <person name="Wei L."/>
        </authorList>
    </citation>
    <scope>NUCLEOTIDE SEQUENCE [LARGE SCALE GENOMIC DNA]</scope>
    <source>
        <tissue evidence="11">Nenye</tissue>
    </source>
</reference>
<dbReference type="PROSITE" id="PS00350">
    <property type="entry name" value="MADS_BOX_1"/>
    <property type="match status" value="1"/>
</dbReference>
<dbReference type="GO" id="GO:0005634">
    <property type="term" value="C:nucleus"/>
    <property type="evidence" value="ECO:0007669"/>
    <property type="project" value="UniProtKB-SubCell"/>
</dbReference>
<protein>
    <submittedName>
        <fullName evidence="11">Uncharacterized protein</fullName>
    </submittedName>
</protein>
<evidence type="ECO:0000313" key="11">
    <source>
        <dbReference type="EMBL" id="KAL3536901.1"/>
    </source>
</evidence>
<keyword evidence="7" id="KW-0175">Coiled coil</keyword>
<dbReference type="InterPro" id="IPR002100">
    <property type="entry name" value="TF_MADSbox"/>
</dbReference>
<dbReference type="InterPro" id="IPR036879">
    <property type="entry name" value="TF_MADSbox_sf"/>
</dbReference>
<gene>
    <name evidence="11" type="ORF">ACH5RR_000267</name>
</gene>
<feature type="coiled-coil region" evidence="7">
    <location>
        <begin position="143"/>
        <end position="170"/>
    </location>
</feature>
<feature type="domain" description="K-box" evidence="10">
    <location>
        <begin position="87"/>
        <end position="181"/>
    </location>
</feature>
<dbReference type="CDD" id="cd00265">
    <property type="entry name" value="MADS_MEF2_like"/>
    <property type="match status" value="1"/>
</dbReference>
<dbReference type="Pfam" id="PF00319">
    <property type="entry name" value="SRF-TF"/>
    <property type="match status" value="1"/>
</dbReference>
<dbReference type="SMART" id="SM00432">
    <property type="entry name" value="MADS"/>
    <property type="match status" value="1"/>
</dbReference>
<dbReference type="EMBL" id="JBJUIK010000001">
    <property type="protein sequence ID" value="KAL3536901.1"/>
    <property type="molecule type" value="Genomic_DNA"/>
</dbReference>
<evidence type="ECO:0000259" key="9">
    <source>
        <dbReference type="PROSITE" id="PS50066"/>
    </source>
</evidence>
<dbReference type="InterPro" id="IPR033896">
    <property type="entry name" value="MEF2-like_N"/>
</dbReference>
<keyword evidence="5" id="KW-0804">Transcription</keyword>
<evidence type="ECO:0000256" key="2">
    <source>
        <dbReference type="ARBA" id="ARBA00023015"/>
    </source>
</evidence>
<dbReference type="AlphaFoldDB" id="A0ABD3B0N3"/>
<sequence length="216" mass="24664">MVRGKTQMRRIENATSRQVTFSKRRNGLLKKAFELSVLCDAQVALIVFSPRGKLYEFSSSSMQGIIDRYHTHTKDVQANNPPIEQNMQHLKHETDSMVKKIELLETSKKKLLGEGLGSCTIKELQQLERQLERSVGCIRARKMQVFLEQIDQLKEKENVLTAENQKLLEKCGVEYAMGSKENKETGPNTESSEISEVETELFIGLPEGRHKQTIKN</sequence>
<dbReference type="FunFam" id="3.40.1810.10:FF:000012">
    <property type="entry name" value="MADS-box protein SOC1"/>
    <property type="match status" value="1"/>
</dbReference>
<proteinExistence type="predicted"/>
<dbReference type="Proteomes" id="UP001630127">
    <property type="component" value="Unassembled WGS sequence"/>
</dbReference>
<dbReference type="InterPro" id="IPR002487">
    <property type="entry name" value="TF_Kbox"/>
</dbReference>
<comment type="caution">
    <text evidence="11">The sequence shown here is derived from an EMBL/GenBank/DDBJ whole genome shotgun (WGS) entry which is preliminary data.</text>
</comment>
<evidence type="ECO:0000259" key="10">
    <source>
        <dbReference type="PROSITE" id="PS51297"/>
    </source>
</evidence>
<dbReference type="SUPFAM" id="SSF55455">
    <property type="entry name" value="SRF-like"/>
    <property type="match status" value="1"/>
</dbReference>
<dbReference type="PROSITE" id="PS51297">
    <property type="entry name" value="K_BOX"/>
    <property type="match status" value="1"/>
</dbReference>
<evidence type="ECO:0000256" key="1">
    <source>
        <dbReference type="ARBA" id="ARBA00004123"/>
    </source>
</evidence>
<keyword evidence="6" id="KW-0539">Nucleus</keyword>
<organism evidence="11 12">
    <name type="scientific">Cinchona calisaya</name>
    <dbReference type="NCBI Taxonomy" id="153742"/>
    <lineage>
        <taxon>Eukaryota</taxon>
        <taxon>Viridiplantae</taxon>
        <taxon>Streptophyta</taxon>
        <taxon>Embryophyta</taxon>
        <taxon>Tracheophyta</taxon>
        <taxon>Spermatophyta</taxon>
        <taxon>Magnoliopsida</taxon>
        <taxon>eudicotyledons</taxon>
        <taxon>Gunneridae</taxon>
        <taxon>Pentapetalae</taxon>
        <taxon>asterids</taxon>
        <taxon>lamiids</taxon>
        <taxon>Gentianales</taxon>
        <taxon>Rubiaceae</taxon>
        <taxon>Cinchonoideae</taxon>
        <taxon>Cinchoneae</taxon>
        <taxon>Cinchona</taxon>
    </lineage>
</organism>
<dbReference type="Pfam" id="PF01486">
    <property type="entry name" value="K-box"/>
    <property type="match status" value="1"/>
</dbReference>
<dbReference type="GO" id="GO:0050793">
    <property type="term" value="P:regulation of developmental process"/>
    <property type="evidence" value="ECO:0007669"/>
    <property type="project" value="UniProtKB-ARBA"/>
</dbReference>
<dbReference type="PRINTS" id="PR00404">
    <property type="entry name" value="MADSDOMAIN"/>
</dbReference>
<evidence type="ECO:0000256" key="7">
    <source>
        <dbReference type="SAM" id="Coils"/>
    </source>
</evidence>
<feature type="domain" description="MADS-box" evidence="9">
    <location>
        <begin position="1"/>
        <end position="61"/>
    </location>
</feature>
<keyword evidence="3" id="KW-0287">Flowering</keyword>
<accession>A0ABD3B0N3</accession>
<keyword evidence="2" id="KW-0805">Transcription regulation</keyword>
<evidence type="ECO:0000256" key="8">
    <source>
        <dbReference type="SAM" id="MobiDB-lite"/>
    </source>
</evidence>
<keyword evidence="4" id="KW-0238">DNA-binding</keyword>
<dbReference type="PANTHER" id="PTHR48019">
    <property type="entry name" value="SERUM RESPONSE FACTOR HOMOLOG"/>
    <property type="match status" value="1"/>
</dbReference>
<keyword evidence="12" id="KW-1185">Reference proteome</keyword>
<name>A0ABD3B0N3_9GENT</name>
<evidence type="ECO:0000256" key="5">
    <source>
        <dbReference type="ARBA" id="ARBA00023163"/>
    </source>
</evidence>
<dbReference type="InterPro" id="IPR050142">
    <property type="entry name" value="MADS-box/MEF2_TF"/>
</dbReference>
<comment type="subcellular location">
    <subcellularLocation>
        <location evidence="1">Nucleus</location>
    </subcellularLocation>
</comment>
<evidence type="ECO:0000256" key="4">
    <source>
        <dbReference type="ARBA" id="ARBA00023125"/>
    </source>
</evidence>
<evidence type="ECO:0000256" key="3">
    <source>
        <dbReference type="ARBA" id="ARBA00023089"/>
    </source>
</evidence>
<dbReference type="GO" id="GO:0003677">
    <property type="term" value="F:DNA binding"/>
    <property type="evidence" value="ECO:0007669"/>
    <property type="project" value="UniProtKB-KW"/>
</dbReference>
<dbReference type="GO" id="GO:0009908">
    <property type="term" value="P:flower development"/>
    <property type="evidence" value="ECO:0007669"/>
    <property type="project" value="UniProtKB-KW"/>
</dbReference>
<dbReference type="PROSITE" id="PS50066">
    <property type="entry name" value="MADS_BOX_2"/>
    <property type="match status" value="1"/>
</dbReference>
<evidence type="ECO:0000313" key="12">
    <source>
        <dbReference type="Proteomes" id="UP001630127"/>
    </source>
</evidence>
<dbReference type="Gene3D" id="3.40.1810.10">
    <property type="entry name" value="Transcription factor, MADS-box"/>
    <property type="match status" value="1"/>
</dbReference>
<feature type="region of interest" description="Disordered" evidence="8">
    <location>
        <begin position="178"/>
        <end position="197"/>
    </location>
</feature>
<evidence type="ECO:0000256" key="6">
    <source>
        <dbReference type="ARBA" id="ARBA00023242"/>
    </source>
</evidence>